<proteinExistence type="predicted"/>
<evidence type="ECO:0000256" key="5">
    <source>
        <dbReference type="ARBA" id="ARBA00022741"/>
    </source>
</evidence>
<evidence type="ECO:0000256" key="7">
    <source>
        <dbReference type="ARBA" id="ARBA00022840"/>
    </source>
</evidence>
<feature type="region of interest" description="Disordered" evidence="12">
    <location>
        <begin position="1159"/>
        <end position="1197"/>
    </location>
</feature>
<feature type="region of interest" description="Disordered" evidence="12">
    <location>
        <begin position="1072"/>
        <end position="1094"/>
    </location>
</feature>
<evidence type="ECO:0000256" key="9">
    <source>
        <dbReference type="ARBA" id="ARBA00023204"/>
    </source>
</evidence>
<evidence type="ECO:0000256" key="3">
    <source>
        <dbReference type="ARBA" id="ARBA00022679"/>
    </source>
</evidence>
<dbReference type="InterPro" id="IPR046931">
    <property type="entry name" value="HTH_61"/>
</dbReference>
<keyword evidence="3" id="KW-0808">Transferase</keyword>
<comment type="caution">
    <text evidence="15">The sequence shown here is derived from an EMBL/GenBank/DDBJ whole genome shotgun (WGS) entry which is preliminary data.</text>
</comment>
<evidence type="ECO:0000259" key="14">
    <source>
        <dbReference type="PROSITE" id="PS51194"/>
    </source>
</evidence>
<keyword evidence="6" id="KW-0227">DNA damage</keyword>
<evidence type="ECO:0000313" key="15">
    <source>
        <dbReference type="EMBL" id="OQV13803.1"/>
    </source>
</evidence>
<dbReference type="EC" id="2.7.7.7" evidence="2"/>
<dbReference type="InterPro" id="IPR048960">
    <property type="entry name" value="POLQ-like_helical"/>
</dbReference>
<dbReference type="Pfam" id="PF21099">
    <property type="entry name" value="POLQ_helical"/>
    <property type="match status" value="1"/>
</dbReference>
<dbReference type="Gene3D" id="3.30.420.10">
    <property type="entry name" value="Ribonuclease H-like superfamily/Ribonuclease H"/>
    <property type="match status" value="1"/>
</dbReference>
<dbReference type="InterPro" id="IPR019760">
    <property type="entry name" value="DNA-dir_DNA_pol_A_CS"/>
</dbReference>
<dbReference type="InterPro" id="IPR001098">
    <property type="entry name" value="DNA-dir_DNA_pol_A_palm_dom"/>
</dbReference>
<dbReference type="PROSITE" id="PS51194">
    <property type="entry name" value="HELICASE_CTER"/>
    <property type="match status" value="1"/>
</dbReference>
<dbReference type="SMART" id="SM00482">
    <property type="entry name" value="POLAc"/>
    <property type="match status" value="1"/>
</dbReference>
<accession>A0A1W0WFA4</accession>
<dbReference type="PANTHER" id="PTHR10133">
    <property type="entry name" value="DNA POLYMERASE I"/>
    <property type="match status" value="1"/>
</dbReference>
<evidence type="ECO:0000256" key="4">
    <source>
        <dbReference type="ARBA" id="ARBA00022695"/>
    </source>
</evidence>
<dbReference type="PROSITE" id="PS51192">
    <property type="entry name" value="HELICASE_ATP_BIND_1"/>
    <property type="match status" value="1"/>
</dbReference>
<dbReference type="SMART" id="SM00487">
    <property type="entry name" value="DEXDc"/>
    <property type="match status" value="1"/>
</dbReference>
<dbReference type="Gene3D" id="1.20.1060.10">
    <property type="entry name" value="Taq DNA Polymerase, Chain T, domain 4"/>
    <property type="match status" value="1"/>
</dbReference>
<evidence type="ECO:0000256" key="2">
    <source>
        <dbReference type="ARBA" id="ARBA00012417"/>
    </source>
</evidence>
<dbReference type="GO" id="GO:0005634">
    <property type="term" value="C:nucleus"/>
    <property type="evidence" value="ECO:0007669"/>
    <property type="project" value="UniProtKB-SubCell"/>
</dbReference>
<dbReference type="PANTHER" id="PTHR10133:SF62">
    <property type="entry name" value="DNA POLYMERASE THETA"/>
    <property type="match status" value="1"/>
</dbReference>
<dbReference type="SMART" id="SM00490">
    <property type="entry name" value="HELICc"/>
    <property type="match status" value="1"/>
</dbReference>
<dbReference type="Gene3D" id="1.10.150.20">
    <property type="entry name" value="5' to 3' exonuclease, C-terminal subdomain"/>
    <property type="match status" value="1"/>
</dbReference>
<keyword evidence="10" id="KW-0539">Nucleus</keyword>
<protein>
    <recommendedName>
        <fullName evidence="2">DNA-directed DNA polymerase</fullName>
        <ecNumber evidence="2">2.7.7.7</ecNumber>
    </recommendedName>
</protein>
<dbReference type="Pfam" id="PF00271">
    <property type="entry name" value="Helicase_C"/>
    <property type="match status" value="1"/>
</dbReference>
<evidence type="ECO:0000259" key="13">
    <source>
        <dbReference type="PROSITE" id="PS51192"/>
    </source>
</evidence>
<feature type="region of interest" description="Disordered" evidence="12">
    <location>
        <begin position="1"/>
        <end position="80"/>
    </location>
</feature>
<dbReference type="PROSITE" id="PS00447">
    <property type="entry name" value="DNA_POLYMERASE_A"/>
    <property type="match status" value="1"/>
</dbReference>
<dbReference type="EMBL" id="MTYJ01000116">
    <property type="protein sequence ID" value="OQV13803.1"/>
    <property type="molecule type" value="Genomic_DNA"/>
</dbReference>
<feature type="region of interest" description="Disordered" evidence="12">
    <location>
        <begin position="1331"/>
        <end position="1355"/>
    </location>
</feature>
<dbReference type="Pfam" id="PF00270">
    <property type="entry name" value="DEAD"/>
    <property type="match status" value="1"/>
</dbReference>
<dbReference type="Gene3D" id="3.30.70.370">
    <property type="match status" value="1"/>
</dbReference>
<name>A0A1W0WFA4_HYPEX</name>
<feature type="domain" description="Helicase C-terminal" evidence="14">
    <location>
        <begin position="517"/>
        <end position="706"/>
    </location>
</feature>
<evidence type="ECO:0000256" key="6">
    <source>
        <dbReference type="ARBA" id="ARBA00022763"/>
    </source>
</evidence>
<dbReference type="Pfam" id="PF20470">
    <property type="entry name" value="HTH_61"/>
    <property type="match status" value="1"/>
</dbReference>
<dbReference type="OrthoDB" id="2320933at2759"/>
<dbReference type="GO" id="GO:0006261">
    <property type="term" value="P:DNA-templated DNA replication"/>
    <property type="evidence" value="ECO:0007669"/>
    <property type="project" value="InterPro"/>
</dbReference>
<dbReference type="InterPro" id="IPR001650">
    <property type="entry name" value="Helicase_C-like"/>
</dbReference>
<dbReference type="InterPro" id="IPR043502">
    <property type="entry name" value="DNA/RNA_pol_sf"/>
</dbReference>
<feature type="domain" description="Helicase ATP-binding" evidence="13">
    <location>
        <begin position="291"/>
        <end position="475"/>
    </location>
</feature>
<dbReference type="CDD" id="cd18026">
    <property type="entry name" value="DEXHc_POLQ-like"/>
    <property type="match status" value="1"/>
</dbReference>
<feature type="compositionally biased region" description="Polar residues" evidence="12">
    <location>
        <begin position="36"/>
        <end position="46"/>
    </location>
</feature>
<dbReference type="Pfam" id="PF00476">
    <property type="entry name" value="DNA_pol_A"/>
    <property type="match status" value="1"/>
</dbReference>
<dbReference type="FunFam" id="1.10.150.20:FF:000002">
    <property type="entry name" value="DNA polymerase I"/>
    <property type="match status" value="1"/>
</dbReference>
<organism evidence="15 16">
    <name type="scientific">Hypsibius exemplaris</name>
    <name type="common">Freshwater tardigrade</name>
    <dbReference type="NCBI Taxonomy" id="2072580"/>
    <lineage>
        <taxon>Eukaryota</taxon>
        <taxon>Metazoa</taxon>
        <taxon>Ecdysozoa</taxon>
        <taxon>Tardigrada</taxon>
        <taxon>Eutardigrada</taxon>
        <taxon>Parachela</taxon>
        <taxon>Hypsibioidea</taxon>
        <taxon>Hypsibiidae</taxon>
        <taxon>Hypsibius</taxon>
    </lineage>
</organism>
<dbReference type="SUPFAM" id="SSF52540">
    <property type="entry name" value="P-loop containing nucleoside triphosphate hydrolases"/>
    <property type="match status" value="1"/>
</dbReference>
<dbReference type="GO" id="GO:0097681">
    <property type="term" value="P:double-strand break repair via alternative nonhomologous end joining"/>
    <property type="evidence" value="ECO:0007669"/>
    <property type="project" value="TreeGrafter"/>
</dbReference>
<feature type="compositionally biased region" description="Low complexity" evidence="12">
    <location>
        <begin position="61"/>
        <end position="80"/>
    </location>
</feature>
<dbReference type="InterPro" id="IPR027417">
    <property type="entry name" value="P-loop_NTPase"/>
</dbReference>
<keyword evidence="8" id="KW-0239">DNA-directed DNA polymerase</keyword>
<dbReference type="FunFam" id="3.40.50.300:FF:000813">
    <property type="entry name" value="helicase POLQ-like isoform X1"/>
    <property type="match status" value="1"/>
</dbReference>
<reference evidence="16" key="1">
    <citation type="submission" date="2017-01" db="EMBL/GenBank/DDBJ databases">
        <title>Comparative genomics of anhydrobiosis in the tardigrade Hypsibius dujardini.</title>
        <authorList>
            <person name="Yoshida Y."/>
            <person name="Koutsovoulos G."/>
            <person name="Laetsch D."/>
            <person name="Stevens L."/>
            <person name="Kumar S."/>
            <person name="Horikawa D."/>
            <person name="Ishino K."/>
            <person name="Komine S."/>
            <person name="Tomita M."/>
            <person name="Blaxter M."/>
            <person name="Arakawa K."/>
        </authorList>
    </citation>
    <scope>NUCLEOTIDE SEQUENCE [LARGE SCALE GENOMIC DNA]</scope>
    <source>
        <strain evidence="16">Z151</strain>
    </source>
</reference>
<keyword evidence="5" id="KW-0547">Nucleotide-binding</keyword>
<evidence type="ECO:0000256" key="12">
    <source>
        <dbReference type="SAM" id="MobiDB-lite"/>
    </source>
</evidence>
<gene>
    <name evidence="15" type="ORF">BV898_12022</name>
</gene>
<comment type="subcellular location">
    <subcellularLocation>
        <location evidence="1">Nucleus</location>
    </subcellularLocation>
</comment>
<dbReference type="GO" id="GO:0005524">
    <property type="term" value="F:ATP binding"/>
    <property type="evidence" value="ECO:0007669"/>
    <property type="project" value="UniProtKB-KW"/>
</dbReference>
<evidence type="ECO:0000256" key="11">
    <source>
        <dbReference type="ARBA" id="ARBA00049244"/>
    </source>
</evidence>
<dbReference type="CDD" id="cd08638">
    <property type="entry name" value="DNA_pol_A_theta"/>
    <property type="match status" value="1"/>
</dbReference>
<dbReference type="InterPro" id="IPR014001">
    <property type="entry name" value="Helicase_ATP-bd"/>
</dbReference>
<evidence type="ECO:0000256" key="8">
    <source>
        <dbReference type="ARBA" id="ARBA00022932"/>
    </source>
</evidence>
<dbReference type="InterPro" id="IPR002298">
    <property type="entry name" value="DNA_polymerase_A"/>
</dbReference>
<dbReference type="Gene3D" id="3.40.50.300">
    <property type="entry name" value="P-loop containing nucleotide triphosphate hydrolases"/>
    <property type="match status" value="2"/>
</dbReference>
<dbReference type="Gene3D" id="1.10.3380.20">
    <property type="match status" value="1"/>
</dbReference>
<dbReference type="InterPro" id="IPR011545">
    <property type="entry name" value="DEAD/DEAH_box_helicase_dom"/>
</dbReference>
<dbReference type="InterPro" id="IPR036397">
    <property type="entry name" value="RNaseH_sf"/>
</dbReference>
<dbReference type="SUPFAM" id="SSF158702">
    <property type="entry name" value="Sec63 N-terminal domain-like"/>
    <property type="match status" value="1"/>
</dbReference>
<keyword evidence="16" id="KW-1185">Reference proteome</keyword>
<sequence length="2062" mass="225322">MPPPKKSKSSEILPRCLSPRKVGSIPIGHGLPRSRSGLNVSGSNSVYKPVATGAEEPLILSPSKRSGPSSPTKKSSSTTDSVGIVFEDSTWFNNIALAGGFDSIPEEQSIVVDSADEEDAVKNGKALKTPAPGSLLRSSVAKPEELPSLGMVDKRLEVRRKLVMETNLEKAEGNVTVQALKVSSAGASSTASTRTHLNHIAPILEPINGLNVEASRQKMSGAARLELVGEQTAMKLLAASLEWPASAVVPGPDSEEPVDLSQWGLPEKVVKAYQKSGVSSMFSWQAECLNRGRVLDGGNLVYSAPTSAGKTLVAEILLLKRTLETGKKGLFILPFVALAREKMMNLQRIFRGTGIRIGGMMGHLHPPGGLKLLDICVCTIEKANSLINKLVSENKLGQLGVIVVDELHMVGDTGRGYLIELLLTKVQHLNKIRSAAEENETERMKNAVEIIGMSATLPNLDFVAKWLDADLYVTDFRPVPLFENVKLGTAVYDKQWRKLRDVPTLPILAGLQEDPDHVAALCYETVHAGHGVLVFCPMKKWCETLADSIAKAFTVLAANPGSDFRIPEKSSSVVELLRECPAGLDVQLGQVVPAGVAFHHAGLTMDEREIIETAFRKGHIKVLIATTTLSSGVNLPARRVIIRSPLFMGKVLDVLTYYQMAGRAGRKGVDSEGESIMICKAMERSKVAGLFAACMSPVRSCLEPLANGAIRMELLRAVLEIVVNGAAKTVTDLARYLDCTLFSAGKEAGKCRPLACAIANELTAKELIFLADDKEVLRPSQLGNAVVWSGLSPDEGFSVFQELERARSQFNLETELHLLYLITPLHLIELVGNLDWYHYLVLWEKFPVAWKRVGHLVGVDDRRLAWVISGKAGKDDHRLACLKRFYCTMVLNELIHEVSLAVVSRKYQLNKGLLQSLQHGASTYSGIITIFCKELGWDYMAILLEQFQSRLMFGVQRELLELIRIQFLTAPLARKLFQSGYPNLASIATSDVSSISEILVDATPFISMNNNNNNNNNVVPAPKKQVILSGLEAMSDHEAAAIVIAEARRLLEADMAAAGFGLVDLKPKSVAAPTQPELSDDSAEKKDVSASTREPIKAQQVAEYEEIQSTQREIDEASAIGNPLPAIPVPVFPSTTTRPRGKAEAGVEVTMLTTPVRTPKISQRGPAAGAPIEESPGQIDCSQPDDEDDLPAASHVRQGPTYREYVLSCYPSVAVAAPSPNAKPANWADLLPSQLDSDFADFMANYRTQLSPAANSGEKGDRKHLERTPLCPLKSLGSGGGGATPILFETPVLIGMKRKMVSGGSTEDNAQSKRAMGTMCFDLDTRIDFGESPAAKRTPSPVTPLPAPPQADSDQGDFKIITVTNSCALFTQFLEDWKQQSTFSLSLACDRMASETGVLIGPPRPAGVKKRFYGIPLPAEKLSLVGVAVSWTGKVSHYICLSDRPKSTTDLDTTTSGQPVSMELRVAALRAVLTDLSNKSVIMYDLKRQLYLLSVALGIAVFASGKFADPKVAVWMLDMGADERTLPMVTAERCPHLLPLLDDMKPFRGHGSLGCAVSVPVSARIRSGVDAVIARCVLAKLVRSLKSNGMWELFESVEMPLLGSLVALELNGFGFAAVESGNLLQAMQNQLDLIERRIFELARKRFLLSSSDAVGQVLFVDLRINPPPEAIQTRMTRGKSKTFYSTNKEVLMKIQRFHPLPILILEHRRLQTALTHFVYPIQKVASACKALDMDRVYGLCFTCSVTGRISMAEPSLQNIPKDFAVDAWMELSQSQGRRLNESQRRVKKKLNQEKFQISLRSAFVPFHGAVLISADYSQLELRMMAHLAEDEKLMAALSGDGDVFNMIAAQWKKIEIQTVTPEMRQQAKNVCYGIIYGMGTKLLAEQLEVKDDEAERFMSSFKSAYPAVGRFIKRLVDECREIGYVETISGCRRYLPGISSTKMELRSQAERQAVNTTVQGSASNLAKAALVKIDAELRAAFPHSVPHLLRSRGKDSASAPRGAYLVLQLHDEFIYEVHSADVQRVAAIMERQMRTAIPLRVPLRVNMRVGPSWGALKPYTLE</sequence>
<evidence type="ECO:0000313" key="16">
    <source>
        <dbReference type="Proteomes" id="UP000192578"/>
    </source>
</evidence>
<keyword evidence="4" id="KW-0548">Nucleotidyltransferase</keyword>
<dbReference type="Proteomes" id="UP000192578">
    <property type="component" value="Unassembled WGS sequence"/>
</dbReference>
<keyword evidence="9" id="KW-0234">DNA repair</keyword>
<dbReference type="GO" id="GO:0003887">
    <property type="term" value="F:DNA-directed DNA polymerase activity"/>
    <property type="evidence" value="ECO:0007669"/>
    <property type="project" value="UniProtKB-KW"/>
</dbReference>
<keyword evidence="7" id="KW-0067">ATP-binding</keyword>
<dbReference type="CDD" id="cd18795">
    <property type="entry name" value="SF2_C_Ski2"/>
    <property type="match status" value="1"/>
</dbReference>
<dbReference type="PRINTS" id="PR00868">
    <property type="entry name" value="DNAPOLI"/>
</dbReference>
<dbReference type="GO" id="GO:0003677">
    <property type="term" value="F:DNA binding"/>
    <property type="evidence" value="ECO:0007669"/>
    <property type="project" value="InterPro"/>
</dbReference>
<dbReference type="SUPFAM" id="SSF56672">
    <property type="entry name" value="DNA/RNA polymerases"/>
    <property type="match status" value="1"/>
</dbReference>
<comment type="catalytic activity">
    <reaction evidence="11">
        <text>DNA(n) + a 2'-deoxyribonucleoside 5'-triphosphate = DNA(n+1) + diphosphate</text>
        <dbReference type="Rhea" id="RHEA:22508"/>
        <dbReference type="Rhea" id="RHEA-COMP:17339"/>
        <dbReference type="Rhea" id="RHEA-COMP:17340"/>
        <dbReference type="ChEBI" id="CHEBI:33019"/>
        <dbReference type="ChEBI" id="CHEBI:61560"/>
        <dbReference type="ChEBI" id="CHEBI:173112"/>
        <dbReference type="EC" id="2.7.7.7"/>
    </reaction>
</comment>
<evidence type="ECO:0000256" key="10">
    <source>
        <dbReference type="ARBA" id="ARBA00023242"/>
    </source>
</evidence>
<evidence type="ECO:0000256" key="1">
    <source>
        <dbReference type="ARBA" id="ARBA00004123"/>
    </source>
</evidence>